<gene>
    <name evidence="3" type="ORF">HNP25_000863</name>
</gene>
<keyword evidence="1" id="KW-0328">Glycosyltransferase</keyword>
<evidence type="ECO:0000256" key="2">
    <source>
        <dbReference type="ARBA" id="ARBA00022679"/>
    </source>
</evidence>
<dbReference type="RefSeq" id="WP_184130798.1">
    <property type="nucleotide sequence ID" value="NZ_JACHKT010000004.1"/>
</dbReference>
<dbReference type="CDD" id="cd03784">
    <property type="entry name" value="GT1_Gtf-like"/>
    <property type="match status" value="1"/>
</dbReference>
<comment type="caution">
    <text evidence="3">The sequence shown here is derived from an EMBL/GenBank/DDBJ whole genome shotgun (WGS) entry which is preliminary data.</text>
</comment>
<dbReference type="PANTHER" id="PTHR48043">
    <property type="entry name" value="EG:EG0003.4 PROTEIN-RELATED"/>
    <property type="match status" value="1"/>
</dbReference>
<evidence type="ECO:0000313" key="3">
    <source>
        <dbReference type="EMBL" id="MBB6002213.1"/>
    </source>
</evidence>
<dbReference type="SUPFAM" id="SSF53756">
    <property type="entry name" value="UDP-Glycosyltransferase/glycogen phosphorylase"/>
    <property type="match status" value="1"/>
</dbReference>
<dbReference type="InterPro" id="IPR050271">
    <property type="entry name" value="UDP-glycosyltransferase"/>
</dbReference>
<dbReference type="GO" id="GO:0008194">
    <property type="term" value="F:UDP-glycosyltransferase activity"/>
    <property type="evidence" value="ECO:0007669"/>
    <property type="project" value="InterPro"/>
</dbReference>
<keyword evidence="2 3" id="KW-0808">Transferase</keyword>
<organism evidence="3 4">
    <name type="scientific">Arcicella rosea</name>
    <dbReference type="NCBI Taxonomy" id="502909"/>
    <lineage>
        <taxon>Bacteria</taxon>
        <taxon>Pseudomonadati</taxon>
        <taxon>Bacteroidota</taxon>
        <taxon>Cytophagia</taxon>
        <taxon>Cytophagales</taxon>
        <taxon>Flectobacillaceae</taxon>
        <taxon>Arcicella</taxon>
    </lineage>
</organism>
<dbReference type="InterPro" id="IPR002213">
    <property type="entry name" value="UDP_glucos_trans"/>
</dbReference>
<dbReference type="Proteomes" id="UP000524404">
    <property type="component" value="Unassembled WGS sequence"/>
</dbReference>
<keyword evidence="4" id="KW-1185">Reference proteome</keyword>
<name>A0A841EMH3_9BACT</name>
<dbReference type="PANTHER" id="PTHR48043:SF145">
    <property type="entry name" value="FI06409P-RELATED"/>
    <property type="match status" value="1"/>
</dbReference>
<sequence length="454" mass="53018">MKENILFITTPIFSHIIPTLEIAKILSSQYNIYYCVHNEPNKKLVEENGHKAFIMNNPRFGNGTDAFLLYDELKNSSNNAISFLAATKFYLKNSLFKRRQMELDKIIFEIKPKAIFIDIFSSTDYIVLYKYRKTISLSFFSPMLSTYELGNFPLVTNGEWNSTTMLPIISEKPNLLTKISNFLVGNNPVFQIKYNYWRQLMFMSNKISVDNPYLMTFKNVKEIFLSPIELEFSSQIIKKNQYYLGLCIDIDRKEKLIDTKFIDEFHKIKNFKYAHSKKILYCSFGTFFSTVEEYKEITNFLFAFIEALKNNSSLIVLISVSDSISKIITQQINIPSNFYFFSNVPQLEVLKLSDIFITHGGLGSIKEAIYFEVPLIVFPLDLNWDQCGNSLKVFYHGIGLRGNLREDEPYQILEKVEEVLKNEIYKQNISKLNEMVKKKYTSQKILNDLDRIIN</sequence>
<dbReference type="AlphaFoldDB" id="A0A841EMH3"/>
<evidence type="ECO:0000256" key="1">
    <source>
        <dbReference type="ARBA" id="ARBA00022676"/>
    </source>
</evidence>
<proteinExistence type="predicted"/>
<dbReference type="Pfam" id="PF00201">
    <property type="entry name" value="UDPGT"/>
    <property type="match status" value="1"/>
</dbReference>
<dbReference type="EMBL" id="JACHKT010000004">
    <property type="protein sequence ID" value="MBB6002213.1"/>
    <property type="molecule type" value="Genomic_DNA"/>
</dbReference>
<protein>
    <submittedName>
        <fullName evidence="3">UDP:flavonoid glycosyltransferase YjiC (YdhE family)</fullName>
    </submittedName>
</protein>
<evidence type="ECO:0000313" key="4">
    <source>
        <dbReference type="Proteomes" id="UP000524404"/>
    </source>
</evidence>
<reference evidence="3 4" key="1">
    <citation type="submission" date="2020-08" db="EMBL/GenBank/DDBJ databases">
        <title>Functional genomics of gut bacteria from endangered species of beetles.</title>
        <authorList>
            <person name="Carlos-Shanley C."/>
        </authorList>
    </citation>
    <scope>NUCLEOTIDE SEQUENCE [LARGE SCALE GENOMIC DNA]</scope>
    <source>
        <strain evidence="3 4">S00070</strain>
    </source>
</reference>
<accession>A0A841EMH3</accession>
<dbReference type="Gene3D" id="3.40.50.2000">
    <property type="entry name" value="Glycogen Phosphorylase B"/>
    <property type="match status" value="2"/>
</dbReference>